<dbReference type="EMBL" id="LEKV01003388">
    <property type="protein sequence ID" value="KVI00454.1"/>
    <property type="molecule type" value="Genomic_DNA"/>
</dbReference>
<dbReference type="SUPFAM" id="SSF54862">
    <property type="entry name" value="4Fe-4S ferredoxins"/>
    <property type="match status" value="1"/>
</dbReference>
<evidence type="ECO:0000256" key="1">
    <source>
        <dbReference type="ARBA" id="ARBA00001974"/>
    </source>
</evidence>
<dbReference type="Gramene" id="KVI00454">
    <property type="protein sequence ID" value="KVI00454"/>
    <property type="gene ID" value="Ccrd_021291"/>
</dbReference>
<keyword evidence="7 11" id="KW-0560">Oxidoreductase</keyword>
<evidence type="ECO:0000256" key="7">
    <source>
        <dbReference type="ARBA" id="ARBA00023002"/>
    </source>
</evidence>
<dbReference type="InterPro" id="IPR038732">
    <property type="entry name" value="HpyO/CreE_NAD-binding"/>
</dbReference>
<comment type="cofactor">
    <cofactor evidence="11">
        <name>[4Fe-4S] cluster</name>
        <dbReference type="ChEBI" id="CHEBI:49883"/>
    </cofactor>
    <text evidence="11">Binds 1 [4Fe-4S] cluster.</text>
</comment>
<evidence type="ECO:0000259" key="14">
    <source>
        <dbReference type="Pfam" id="PF21162"/>
    </source>
</evidence>
<protein>
    <recommendedName>
        <fullName evidence="11">Electron transfer flavoprotein-ubiquinone oxidoreductase</fullName>
        <shortName evidence="11">ETF-QO</shortName>
        <ecNumber evidence="11">1.5.5.1</ecNumber>
    </recommendedName>
</protein>
<proteinExistence type="predicted"/>
<keyword evidence="10 11" id="KW-0830">Ubiquinone</keyword>
<gene>
    <name evidence="15" type="ORF">Ccrd_021291</name>
</gene>
<evidence type="ECO:0000256" key="9">
    <source>
        <dbReference type="ARBA" id="ARBA00023014"/>
    </source>
</evidence>
<accession>A0A103Y0U4</accession>
<dbReference type="Gene3D" id="3.30.9.90">
    <property type="match status" value="2"/>
</dbReference>
<dbReference type="PANTHER" id="PTHR10617:SF107">
    <property type="entry name" value="ELECTRON TRANSFER FLAVOPROTEIN-UBIQUINONE OXIDOREDUCTASE, MITOCHONDRIAL"/>
    <property type="match status" value="1"/>
</dbReference>
<reference evidence="15 16" key="1">
    <citation type="journal article" date="2016" name="Sci. Rep.">
        <title>The genome sequence of the outbreeding globe artichoke constructed de novo incorporating a phase-aware low-pass sequencing strategy of F1 progeny.</title>
        <authorList>
            <person name="Scaglione D."/>
            <person name="Reyes-Chin-Wo S."/>
            <person name="Acquadro A."/>
            <person name="Froenicke L."/>
            <person name="Portis E."/>
            <person name="Beitel C."/>
            <person name="Tirone M."/>
            <person name="Mauro R."/>
            <person name="Lo Monaco A."/>
            <person name="Mauromicale G."/>
            <person name="Faccioli P."/>
            <person name="Cattivelli L."/>
            <person name="Rieseberg L."/>
            <person name="Michelmore R."/>
            <person name="Lanteri S."/>
        </authorList>
    </citation>
    <scope>NUCLEOTIDE SEQUENCE [LARGE SCALE GENOMIC DNA]</scope>
    <source>
        <strain evidence="15">2C</strain>
    </source>
</reference>
<evidence type="ECO:0000256" key="11">
    <source>
        <dbReference type="RuleBase" id="RU366068"/>
    </source>
</evidence>
<dbReference type="Pfam" id="PF21162">
    <property type="entry name" value="ETFQO_UQ-bd"/>
    <property type="match status" value="1"/>
</dbReference>
<organism evidence="15 16">
    <name type="scientific">Cynara cardunculus var. scolymus</name>
    <name type="common">Globe artichoke</name>
    <name type="synonym">Cynara scolymus</name>
    <dbReference type="NCBI Taxonomy" id="59895"/>
    <lineage>
        <taxon>Eukaryota</taxon>
        <taxon>Viridiplantae</taxon>
        <taxon>Streptophyta</taxon>
        <taxon>Embryophyta</taxon>
        <taxon>Tracheophyta</taxon>
        <taxon>Spermatophyta</taxon>
        <taxon>Magnoliopsida</taxon>
        <taxon>eudicotyledons</taxon>
        <taxon>Gunneridae</taxon>
        <taxon>Pentapetalae</taxon>
        <taxon>asterids</taxon>
        <taxon>campanulids</taxon>
        <taxon>Asterales</taxon>
        <taxon>Asteraceae</taxon>
        <taxon>Carduoideae</taxon>
        <taxon>Cardueae</taxon>
        <taxon>Carduinae</taxon>
        <taxon>Cynara</taxon>
    </lineage>
</organism>
<evidence type="ECO:0000313" key="16">
    <source>
        <dbReference type="Proteomes" id="UP000243975"/>
    </source>
</evidence>
<keyword evidence="5 11" id="KW-0274">FAD</keyword>
<dbReference type="PANTHER" id="PTHR10617">
    <property type="entry name" value="ELECTRON TRANSFER FLAVOPROTEIN-UBIQUINONE OXIDOREDUCTASE"/>
    <property type="match status" value="1"/>
</dbReference>
<name>A0A103Y0U4_CYNCS</name>
<evidence type="ECO:0000256" key="2">
    <source>
        <dbReference type="ARBA" id="ARBA00022448"/>
    </source>
</evidence>
<dbReference type="Proteomes" id="UP000243975">
    <property type="component" value="Unassembled WGS sequence"/>
</dbReference>
<evidence type="ECO:0000256" key="8">
    <source>
        <dbReference type="ARBA" id="ARBA00023004"/>
    </source>
</evidence>
<keyword evidence="4 11" id="KW-0479">Metal-binding</keyword>
<keyword evidence="9 11" id="KW-0411">Iron-sulfur</keyword>
<dbReference type="SUPFAM" id="SSF51905">
    <property type="entry name" value="FAD/NAD(P)-binding domain"/>
    <property type="match status" value="1"/>
</dbReference>
<evidence type="ECO:0000256" key="3">
    <source>
        <dbReference type="ARBA" id="ARBA00022630"/>
    </source>
</evidence>
<dbReference type="Gene3D" id="3.50.50.60">
    <property type="entry name" value="FAD/NAD(P)-binding domain"/>
    <property type="match status" value="3"/>
</dbReference>
<evidence type="ECO:0000256" key="6">
    <source>
        <dbReference type="ARBA" id="ARBA00022982"/>
    </source>
</evidence>
<evidence type="ECO:0000256" key="5">
    <source>
        <dbReference type="ARBA" id="ARBA00022827"/>
    </source>
</evidence>
<evidence type="ECO:0000256" key="4">
    <source>
        <dbReference type="ARBA" id="ARBA00022723"/>
    </source>
</evidence>
<dbReference type="InterPro" id="IPR036188">
    <property type="entry name" value="FAD/NAD-bd_sf"/>
</dbReference>
<dbReference type="SUPFAM" id="SSF54373">
    <property type="entry name" value="FAD-linked reductases, C-terminal domain"/>
    <property type="match status" value="1"/>
</dbReference>
<dbReference type="InterPro" id="IPR040156">
    <property type="entry name" value="ETF-QO"/>
</dbReference>
<dbReference type="GO" id="GO:0004174">
    <property type="term" value="F:electron-transferring-flavoprotein dehydrogenase activity"/>
    <property type="evidence" value="ECO:0007669"/>
    <property type="project" value="UniProtKB-UniRule"/>
</dbReference>
<comment type="function">
    <text evidence="11">Accepts electrons from ETF and reduces ubiquinone.</text>
</comment>
<evidence type="ECO:0000256" key="10">
    <source>
        <dbReference type="ARBA" id="ARBA00023075"/>
    </source>
</evidence>
<dbReference type="Gene3D" id="3.30.70.20">
    <property type="match status" value="1"/>
</dbReference>
<comment type="cofactor">
    <cofactor evidence="1 11">
        <name>FAD</name>
        <dbReference type="ChEBI" id="CHEBI:57692"/>
    </cofactor>
</comment>
<dbReference type="GO" id="GO:0051539">
    <property type="term" value="F:4 iron, 4 sulfur cluster binding"/>
    <property type="evidence" value="ECO:0007669"/>
    <property type="project" value="UniProtKB-UniRule"/>
</dbReference>
<dbReference type="InterPro" id="IPR049398">
    <property type="entry name" value="ETF-QO/FixC_UQ-bd"/>
</dbReference>
<dbReference type="GO" id="GO:0046872">
    <property type="term" value="F:metal ion binding"/>
    <property type="evidence" value="ECO:0007669"/>
    <property type="project" value="UniProtKB-KW"/>
</dbReference>
<feature type="domain" description="FAD-dependent urate hydroxylase HpyO/Asp monooxygenase CreE-like FAD/NAD(P)-binding" evidence="13">
    <location>
        <begin position="108"/>
        <end position="193"/>
    </location>
</feature>
<dbReference type="AlphaFoldDB" id="A0A103Y0U4"/>
<dbReference type="InterPro" id="IPR007859">
    <property type="entry name" value="ETF-QO/FixX_C"/>
</dbReference>
<keyword evidence="2 11" id="KW-0813">Transport</keyword>
<keyword evidence="8 11" id="KW-0408">Iron</keyword>
<keyword evidence="16" id="KW-1185">Reference proteome</keyword>
<dbReference type="Pfam" id="PF05187">
    <property type="entry name" value="Fer4_ETF_QO"/>
    <property type="match status" value="1"/>
</dbReference>
<feature type="domain" description="ETF-QO/FixC ubiquinone-binding" evidence="14">
    <location>
        <begin position="258"/>
        <end position="307"/>
    </location>
</feature>
<dbReference type="OMA" id="RIYAYWL"/>
<dbReference type="STRING" id="59895.A0A103Y0U4"/>
<dbReference type="Pfam" id="PF13454">
    <property type="entry name" value="NAD_binding_9"/>
    <property type="match status" value="1"/>
</dbReference>
<comment type="caution">
    <text evidence="15">The sequence shown here is derived from an EMBL/GenBank/DDBJ whole genome shotgun (WGS) entry which is preliminary data.</text>
</comment>
<dbReference type="EC" id="1.5.5.1" evidence="11"/>
<feature type="domain" description="ETF-QO/FixX C-terminal" evidence="12">
    <location>
        <begin position="443"/>
        <end position="503"/>
    </location>
</feature>
<sequence length="523" mass="57929">MFRKIVSFPSKSKSRRFVPIPLNSTNYCYCPPSAPLSLSSKRVSPRRSSFEIITPTSLKGFNRSFSSGYRLNWTQYGGLNMHRSGFAVLGRRRFSSETARESINYDVVIVGGGPSGLSAAIRLKQLCRENDVDLSVCVVEKGAEAPISVGVSSDKFMLLTKKHAISLPNPFDNRGNYVISLSQFARWLGQKAEELGVEIYPGFAAKEVLFDESENVIGIATNDMGIGKDGSKKDNYQPGVELKGRINLFAEGCRGSLSEVSIGLVCALNYHNPFFNPYEEFQKLKSHPAIRPLLENGTVVQYGARTLNEGGFQSIPYPVFPGGAIVGCAAGFLNVPKIKGTHTAMKSGMLAAESAFGVLHEGSNMKTYWENLKDSWIWEELRRARNYRPAFEYGLFPGMAISGLEHYLLKGRVPFTLKHGKPDHEATHEASKCSPIEYPKPDGIVSFDVPTSLYRSNTNHDHDQPAHLRLRDSKIPEAVNLPKYGGPESRYCPARVYELVISKIRSRTLNGQFPKAEEALATQ</sequence>
<keyword evidence="6 11" id="KW-0249">Electron transport</keyword>
<keyword evidence="3 11" id="KW-0285">Flavoprotein</keyword>
<evidence type="ECO:0000259" key="12">
    <source>
        <dbReference type="Pfam" id="PF05187"/>
    </source>
</evidence>
<evidence type="ECO:0000313" key="15">
    <source>
        <dbReference type="EMBL" id="KVI00454.1"/>
    </source>
</evidence>
<evidence type="ECO:0000259" key="13">
    <source>
        <dbReference type="Pfam" id="PF13454"/>
    </source>
</evidence>
<comment type="catalytic activity">
    <reaction evidence="11">
        <text>a ubiquinone + reduced [electron-transfer flavoprotein] = a ubiquinol + oxidized [electron-transfer flavoprotein] + H(+)</text>
        <dbReference type="Rhea" id="RHEA:24052"/>
        <dbReference type="Rhea" id="RHEA-COMP:9565"/>
        <dbReference type="Rhea" id="RHEA-COMP:9566"/>
        <dbReference type="Rhea" id="RHEA-COMP:10685"/>
        <dbReference type="Rhea" id="RHEA-COMP:10686"/>
        <dbReference type="ChEBI" id="CHEBI:15378"/>
        <dbReference type="ChEBI" id="CHEBI:16389"/>
        <dbReference type="ChEBI" id="CHEBI:17976"/>
        <dbReference type="ChEBI" id="CHEBI:57692"/>
        <dbReference type="ChEBI" id="CHEBI:58307"/>
        <dbReference type="EC" id="1.5.5.1"/>
    </reaction>
</comment>
<dbReference type="GO" id="GO:0005743">
    <property type="term" value="C:mitochondrial inner membrane"/>
    <property type="evidence" value="ECO:0007669"/>
    <property type="project" value="TreeGrafter"/>
</dbReference>